<dbReference type="GO" id="GO:0030286">
    <property type="term" value="C:dynein complex"/>
    <property type="evidence" value="ECO:0007669"/>
    <property type="project" value="InterPro"/>
</dbReference>
<accession>A0A8C4UUE2</accession>
<dbReference type="Gene3D" id="1.10.8.720">
    <property type="entry name" value="Region D6 of dynein motor"/>
    <property type="match status" value="1"/>
</dbReference>
<dbReference type="InterPro" id="IPR042219">
    <property type="entry name" value="AAA_lid_11_sf"/>
</dbReference>
<dbReference type="Pfam" id="PF03028">
    <property type="entry name" value="Dynein_heavy"/>
    <property type="match status" value="1"/>
</dbReference>
<dbReference type="InterPro" id="IPR041658">
    <property type="entry name" value="AAA_lid_11"/>
</dbReference>
<sequence length="546" mass="62131">MLFLELWVFLRTPKSIGICLPISVSTRRYLICVSLVCFQAMAVVDAFRGLDKYIERSTKRWKKWDNTFIIFLTITIVAVFQHNIHLVAKWLGTLEKLLEQYSEKSHPDFHVCVSAEPAPTPEEHVIPQGTVGNSITITSEPPVGMLANLHAALYSSDQDTLELCTGEGEFESVLFPLCCFHIAFDAFCSPGWVPRGDLCSLFSEIMYVGHITDAWNRRLRCMYLQELISPPALLGELAVAPGFFTPSNLDYAGHHEYTDEMLPSESAVLYGLHPNAEMGDLTATPDNLFKTLGNATHEFIHRRQIRPVCRGKGKVKNILDDILEMLPKKFNVAEIMQKTTARSPYSLVCPQDRERMNLLAEIHSWTSGELMFSPRMEVLQSTLFYDAVPDTWTELGYPSTYSRSYCLFSFRVADLLMQHRERDIWTQDLVPPAGVRFCLCFFFFFKCVMQSMARQNSWPLDKICLTADVTKKTTDYGHPPWERGGLRSGDIQLETTVEAQLKELTPATPFVFVRLLPVDRRETKEVYECLKPAKWVLAGVVLLLAL</sequence>
<dbReference type="Ensembl" id="ENSFTIT00000016376.1">
    <property type="protein sequence ID" value="ENSFTIP00000015712.1"/>
    <property type="gene ID" value="ENSFTIG00000010401.1"/>
</dbReference>
<feature type="domain" description="Dynein heavy chain region D6 P-loop" evidence="1">
    <location>
        <begin position="79"/>
        <end position="138"/>
    </location>
</feature>
<dbReference type="Gene3D" id="1.20.1270.280">
    <property type="match status" value="1"/>
</dbReference>
<dbReference type="InterPro" id="IPR041228">
    <property type="entry name" value="Dynein_C"/>
</dbReference>
<name>A0A8C4UUE2_FALTI</name>
<dbReference type="OrthoDB" id="10251809at2759"/>
<dbReference type="InterPro" id="IPR026983">
    <property type="entry name" value="DHC"/>
</dbReference>
<dbReference type="OMA" id="AQSYERY"/>
<dbReference type="Gene3D" id="3.40.50.300">
    <property type="entry name" value="P-loop containing nucleotide triphosphate hydrolases"/>
    <property type="match status" value="1"/>
</dbReference>
<dbReference type="Proteomes" id="UP000694562">
    <property type="component" value="Unplaced"/>
</dbReference>
<dbReference type="GO" id="GO:0051959">
    <property type="term" value="F:dynein light intermediate chain binding"/>
    <property type="evidence" value="ECO:0007669"/>
    <property type="project" value="InterPro"/>
</dbReference>
<evidence type="ECO:0000259" key="2">
    <source>
        <dbReference type="Pfam" id="PF18198"/>
    </source>
</evidence>
<reference evidence="4" key="2">
    <citation type="submission" date="2025-09" db="UniProtKB">
        <authorList>
            <consortium name="Ensembl"/>
        </authorList>
    </citation>
    <scope>IDENTIFICATION</scope>
</reference>
<organism evidence="4 5">
    <name type="scientific">Falco tinnunculus</name>
    <name type="common">Common kestrel</name>
    <dbReference type="NCBI Taxonomy" id="100819"/>
    <lineage>
        <taxon>Eukaryota</taxon>
        <taxon>Metazoa</taxon>
        <taxon>Chordata</taxon>
        <taxon>Craniata</taxon>
        <taxon>Vertebrata</taxon>
        <taxon>Euteleostomi</taxon>
        <taxon>Archelosauria</taxon>
        <taxon>Archosauria</taxon>
        <taxon>Dinosauria</taxon>
        <taxon>Saurischia</taxon>
        <taxon>Theropoda</taxon>
        <taxon>Coelurosauria</taxon>
        <taxon>Aves</taxon>
        <taxon>Neognathae</taxon>
        <taxon>Neoaves</taxon>
        <taxon>Telluraves</taxon>
        <taxon>Australaves</taxon>
        <taxon>Falconiformes</taxon>
        <taxon>Falconidae</taxon>
        <taxon>Falco</taxon>
    </lineage>
</organism>
<dbReference type="GO" id="GO:0045505">
    <property type="term" value="F:dynein intermediate chain binding"/>
    <property type="evidence" value="ECO:0007669"/>
    <property type="project" value="InterPro"/>
</dbReference>
<dbReference type="PANTHER" id="PTHR46961:SF14">
    <property type="entry name" value="DYNEIN HEAVY CHAIN 11, AXONEMAL"/>
    <property type="match status" value="1"/>
</dbReference>
<dbReference type="InterPro" id="IPR027417">
    <property type="entry name" value="P-loop_NTPase"/>
</dbReference>
<feature type="domain" description="Dynein heavy chain AAA lid" evidence="2">
    <location>
        <begin position="193"/>
        <end position="276"/>
    </location>
</feature>
<dbReference type="InterPro" id="IPR004273">
    <property type="entry name" value="Dynein_heavy_D6_P-loop"/>
</dbReference>
<dbReference type="AlphaFoldDB" id="A0A8C4UUE2"/>
<dbReference type="Pfam" id="PF18199">
    <property type="entry name" value="Dynein_C"/>
    <property type="match status" value="1"/>
</dbReference>
<dbReference type="GO" id="GO:0007018">
    <property type="term" value="P:microtubule-based movement"/>
    <property type="evidence" value="ECO:0007669"/>
    <property type="project" value="InterPro"/>
</dbReference>
<dbReference type="PANTHER" id="PTHR46961">
    <property type="entry name" value="DYNEIN HEAVY CHAIN 1, AXONEMAL-LIKE PROTEIN"/>
    <property type="match status" value="1"/>
</dbReference>
<protein>
    <submittedName>
        <fullName evidence="4">Uncharacterized protein</fullName>
    </submittedName>
</protein>
<evidence type="ECO:0000259" key="3">
    <source>
        <dbReference type="Pfam" id="PF18199"/>
    </source>
</evidence>
<keyword evidence="5" id="KW-1185">Reference proteome</keyword>
<feature type="domain" description="Dynein heavy chain C-terminal" evidence="3">
    <location>
        <begin position="313"/>
        <end position="481"/>
    </location>
</feature>
<evidence type="ECO:0000259" key="1">
    <source>
        <dbReference type="Pfam" id="PF03028"/>
    </source>
</evidence>
<dbReference type="Pfam" id="PF18198">
    <property type="entry name" value="AAA_lid_11"/>
    <property type="match status" value="1"/>
</dbReference>
<dbReference type="GO" id="GO:0008569">
    <property type="term" value="F:minus-end-directed microtubule motor activity"/>
    <property type="evidence" value="ECO:0007669"/>
    <property type="project" value="InterPro"/>
</dbReference>
<proteinExistence type="predicted"/>
<evidence type="ECO:0000313" key="4">
    <source>
        <dbReference type="Ensembl" id="ENSFTIP00000015712.1"/>
    </source>
</evidence>
<reference evidence="4" key="1">
    <citation type="submission" date="2025-08" db="UniProtKB">
        <authorList>
            <consortium name="Ensembl"/>
        </authorList>
    </citation>
    <scope>IDENTIFICATION</scope>
</reference>
<evidence type="ECO:0000313" key="5">
    <source>
        <dbReference type="Proteomes" id="UP000694562"/>
    </source>
</evidence>